<dbReference type="PANTHER" id="PTHR43161:SF12">
    <property type="entry name" value="L-ARABINITOL 4-DEHYDROGENASE"/>
    <property type="match status" value="1"/>
</dbReference>
<dbReference type="Pfam" id="PF08240">
    <property type="entry name" value="ADH_N"/>
    <property type="match status" value="1"/>
</dbReference>
<dbReference type="InterPro" id="IPR036291">
    <property type="entry name" value="NAD(P)-bd_dom_sf"/>
</dbReference>
<proteinExistence type="inferred from homology"/>
<organism evidence="14 15">
    <name type="scientific">Cryptococcus gattii serotype B (strain WM276 / ATCC MYA-4071)</name>
    <name type="common">Filobasidiella gattii</name>
    <name type="synonym">Cryptococcus bacillisporus</name>
    <dbReference type="NCBI Taxonomy" id="367775"/>
    <lineage>
        <taxon>Eukaryota</taxon>
        <taxon>Fungi</taxon>
        <taxon>Dikarya</taxon>
        <taxon>Basidiomycota</taxon>
        <taxon>Agaricomycotina</taxon>
        <taxon>Tremellomycetes</taxon>
        <taxon>Tremellales</taxon>
        <taxon>Cryptococcaceae</taxon>
        <taxon>Cryptococcus</taxon>
        <taxon>Cryptococcus gattii species complex</taxon>
    </lineage>
</organism>
<dbReference type="AlphaFoldDB" id="E6REG7"/>
<evidence type="ECO:0000256" key="3">
    <source>
        <dbReference type="ARBA" id="ARBA00011881"/>
    </source>
</evidence>
<dbReference type="GO" id="GO:0006062">
    <property type="term" value="P:sorbitol catabolic process"/>
    <property type="evidence" value="ECO:0007669"/>
    <property type="project" value="TreeGrafter"/>
</dbReference>
<evidence type="ECO:0000256" key="1">
    <source>
        <dbReference type="ARBA" id="ARBA00001947"/>
    </source>
</evidence>
<dbReference type="PANTHER" id="PTHR43161">
    <property type="entry name" value="SORBITOL DEHYDROGENASE"/>
    <property type="match status" value="1"/>
</dbReference>
<evidence type="ECO:0000259" key="13">
    <source>
        <dbReference type="Pfam" id="PF08240"/>
    </source>
</evidence>
<dbReference type="EC" id="1.1.1.12" evidence="8"/>
<dbReference type="Pfam" id="PF00107">
    <property type="entry name" value="ADH_zinc_N"/>
    <property type="match status" value="1"/>
</dbReference>
<evidence type="ECO:0000256" key="8">
    <source>
        <dbReference type="ARBA" id="ARBA00038954"/>
    </source>
</evidence>
<gene>
    <name evidence="14" type="ordered locus">CGB_L0090C</name>
</gene>
<feature type="domain" description="Alcohol dehydrogenase-like C-terminal" evidence="12">
    <location>
        <begin position="217"/>
        <end position="353"/>
    </location>
</feature>
<name>E6REG7_CRYGW</name>
<feature type="domain" description="Alcohol dehydrogenase-like N-terminal" evidence="13">
    <location>
        <begin position="66"/>
        <end position="179"/>
    </location>
</feature>
<dbReference type="KEGG" id="cgi:CGB_L0090C"/>
<keyword evidence="5 11" id="KW-0862">Zinc</keyword>
<comment type="catalytic activity">
    <reaction evidence="10">
        <text>L-arabinitol + NAD(+) = L-xylulose + NADH + H(+)</text>
        <dbReference type="Rhea" id="RHEA:16381"/>
        <dbReference type="ChEBI" id="CHEBI:15378"/>
        <dbReference type="ChEBI" id="CHEBI:17399"/>
        <dbReference type="ChEBI" id="CHEBI:18403"/>
        <dbReference type="ChEBI" id="CHEBI:57540"/>
        <dbReference type="ChEBI" id="CHEBI:57945"/>
        <dbReference type="EC" id="1.1.1.12"/>
    </reaction>
</comment>
<dbReference type="InterPro" id="IPR011032">
    <property type="entry name" value="GroES-like_sf"/>
</dbReference>
<reference key="2">
    <citation type="journal article" date="2011" name="MBio">
        <title>Genome variation in Cryptococcus gattii, an emerging pathogen of immunocompetent hosts.</title>
        <authorList>
            <person name="D'Souza C.A."/>
            <person name="Kronstad J.W."/>
            <person name="Taylor G."/>
            <person name="Warren R."/>
            <person name="Yuen M."/>
            <person name="Hu G."/>
            <person name="Jung W.H."/>
            <person name="Sham A."/>
            <person name="Kidd S.E."/>
            <person name="Tangen K."/>
            <person name="Lee N."/>
            <person name="Zeilmaker T."/>
            <person name="Sawkins J."/>
            <person name="McVicker G."/>
            <person name="Shah S."/>
            <person name="Gnerre S."/>
            <person name="Griggs A."/>
            <person name="Zeng Q."/>
            <person name="Bartlett K."/>
            <person name="Li W."/>
            <person name="Wang X."/>
            <person name="Heitman J."/>
            <person name="Stajich J.E."/>
            <person name="Fraser J.A."/>
            <person name="Meyer W."/>
            <person name="Carter D."/>
            <person name="Schein J."/>
            <person name="Krzywinski M."/>
            <person name="Kwong-Chung K.J."/>
            <person name="Varma A."/>
            <person name="Wang J."/>
            <person name="Brunham R."/>
            <person name="Fyfe M."/>
            <person name="Ouellette B.F.F."/>
            <person name="Siddiqui A."/>
            <person name="Marra M."/>
            <person name="Jones S."/>
            <person name="Holt R."/>
            <person name="Birren B.W."/>
            <person name="Galagan J.E."/>
            <person name="Cuomo C.A."/>
        </authorList>
    </citation>
    <scope>NUCLEOTIDE SEQUENCE</scope>
    <source>
        <strain>WM276</strain>
    </source>
</reference>
<dbReference type="InterPro" id="IPR045306">
    <property type="entry name" value="SDH-like"/>
</dbReference>
<evidence type="ECO:0000313" key="15">
    <source>
        <dbReference type="Proteomes" id="UP000007805"/>
    </source>
</evidence>
<sequence length="395" mass="42957">MSPVAFDEVSSVAPNDAGLIINKGNASNAVEHIIDTNVLSRPNLALWVTKDHRIYQTEEAFPSCQPTECIVHVKATGICGSEIHFWKSGRIGDCCVTHDIILGHESSGQIVKVGSEVQNFKIGDRVSIEPGVSCWECNMCLRGRYNLCPKVKFSGTPPSDGTMRRFVAHPARFLHKMPDSMTYAQGALIEPLSVAYNAVVRAKPYLGQPVVICGAGPIGLAMALCARAAGASPICITDLEQNRLDQAKALGFDRTVKIDLGWDRLRTAEQIRRVMGVGCIPQIAFECTGAASSINAACYLVYQALEDGGTLLQVGCGKPEVELPLMAMGFREVNIVTSFRYQQSWPVVIRLVSEGVLGDVTRLITHTFPMEKTIDAFETCADRSTLAIKVQIVDE</sequence>
<dbReference type="GO" id="GO:0050019">
    <property type="term" value="F:L-arabinitol 4-dehydrogenase activity"/>
    <property type="evidence" value="ECO:0007669"/>
    <property type="project" value="UniProtKB-EC"/>
</dbReference>
<evidence type="ECO:0000259" key="12">
    <source>
        <dbReference type="Pfam" id="PF00107"/>
    </source>
</evidence>
<dbReference type="SUPFAM" id="SSF50129">
    <property type="entry name" value="GroES-like"/>
    <property type="match status" value="1"/>
</dbReference>
<evidence type="ECO:0000256" key="10">
    <source>
        <dbReference type="ARBA" id="ARBA00049317"/>
    </source>
</evidence>
<dbReference type="GeneID" id="10185481"/>
<evidence type="ECO:0000256" key="9">
    <source>
        <dbReference type="ARBA" id="ARBA00039783"/>
    </source>
</evidence>
<dbReference type="EMBL" id="CP000297">
    <property type="protein sequence ID" value="ADV25160.1"/>
    <property type="molecule type" value="Genomic_DNA"/>
</dbReference>
<keyword evidence="6" id="KW-0560">Oxidoreductase</keyword>
<evidence type="ECO:0000256" key="5">
    <source>
        <dbReference type="ARBA" id="ARBA00022833"/>
    </source>
</evidence>
<keyword evidence="4 11" id="KW-0479">Metal-binding</keyword>
<dbReference type="Gene3D" id="3.90.180.10">
    <property type="entry name" value="Medium-chain alcohol dehydrogenases, catalytic domain"/>
    <property type="match status" value="1"/>
</dbReference>
<evidence type="ECO:0000256" key="7">
    <source>
        <dbReference type="ARBA" id="ARBA00023027"/>
    </source>
</evidence>
<dbReference type="CDD" id="cd05285">
    <property type="entry name" value="sorbitol_DH"/>
    <property type="match status" value="1"/>
</dbReference>
<keyword evidence="15" id="KW-1185">Reference proteome</keyword>
<dbReference type="GO" id="GO:0008270">
    <property type="term" value="F:zinc ion binding"/>
    <property type="evidence" value="ECO:0007669"/>
    <property type="project" value="InterPro"/>
</dbReference>
<comment type="similarity">
    <text evidence="2 11">Belongs to the zinc-containing alcohol dehydrogenase family.</text>
</comment>
<dbReference type="eggNOG" id="KOG0024">
    <property type="taxonomic scope" value="Eukaryota"/>
</dbReference>
<protein>
    <recommendedName>
        <fullName evidence="9">L-arabinitol 4-dehydrogenase</fullName>
        <ecNumber evidence="8">1.1.1.12</ecNumber>
    </recommendedName>
</protein>
<dbReference type="InterPro" id="IPR013149">
    <property type="entry name" value="ADH-like_C"/>
</dbReference>
<dbReference type="VEuPathDB" id="FungiDB:CGB_L0090C"/>
<evidence type="ECO:0000313" key="14">
    <source>
        <dbReference type="EMBL" id="ADV25160.1"/>
    </source>
</evidence>
<dbReference type="FunFam" id="3.40.50.720:FF:000068">
    <property type="entry name" value="Sorbitol dehydrogenase"/>
    <property type="match status" value="1"/>
</dbReference>
<evidence type="ECO:0000256" key="4">
    <source>
        <dbReference type="ARBA" id="ARBA00022723"/>
    </source>
</evidence>
<dbReference type="SUPFAM" id="SSF51735">
    <property type="entry name" value="NAD(P)-binding Rossmann-fold domains"/>
    <property type="match status" value="1"/>
</dbReference>
<reference evidence="14 15" key="1">
    <citation type="journal article" date="2011" name="MBio">
        <title>Genome variation in Cryptococcus gattii, an emerging pathogen of immunocompetent hosts.</title>
        <authorList>
            <person name="D'Souza C.A."/>
            <person name="Kronstad J.W."/>
            <person name="Taylor G."/>
            <person name="Warren R."/>
            <person name="Yuen M."/>
            <person name="Hu G."/>
            <person name="Jung W.H."/>
            <person name="Sham A."/>
            <person name="Kidd S.E."/>
            <person name="Tangen K."/>
            <person name="Lee N."/>
            <person name="Zeilmaker T."/>
            <person name="Sawkins J."/>
            <person name="McVicker G."/>
            <person name="Shah S."/>
            <person name="Gnerre S."/>
            <person name="Griggs A."/>
            <person name="Zeng Q."/>
            <person name="Bartlett K."/>
            <person name="Li W."/>
            <person name="Wang X."/>
            <person name="Heitman J."/>
            <person name="Stajich J.E."/>
            <person name="Fraser J.A."/>
            <person name="Meyer W."/>
            <person name="Carter D."/>
            <person name="Schein J."/>
            <person name="Krzywinski M."/>
            <person name="Kwon-Chung K.J."/>
            <person name="Varma A."/>
            <person name="Wang J."/>
            <person name="Brunham R."/>
            <person name="Fyfe M."/>
            <person name="Ouellette B.F."/>
            <person name="Siddiqui A."/>
            <person name="Marra M."/>
            <person name="Jones S."/>
            <person name="Holt R."/>
            <person name="Birren B.W."/>
            <person name="Galagan J.E."/>
            <person name="Cuomo C.A."/>
        </authorList>
    </citation>
    <scope>NUCLEOTIDE SEQUENCE [LARGE SCALE GENOMIC DNA]</scope>
    <source>
        <strain evidence="15">WM276 / ATCC MYA-4071</strain>
    </source>
</reference>
<comment type="subunit">
    <text evidence="3">Homotetramer.</text>
</comment>
<dbReference type="HOGENOM" id="CLU_026673_11_5_1"/>
<keyword evidence="7" id="KW-0520">NAD</keyword>
<dbReference type="InterPro" id="IPR002328">
    <property type="entry name" value="ADH_Zn_CS"/>
</dbReference>
<dbReference type="Proteomes" id="UP000007805">
    <property type="component" value="Chromosome L"/>
</dbReference>
<dbReference type="OrthoDB" id="2148442at2759"/>
<evidence type="ECO:0000256" key="2">
    <source>
        <dbReference type="ARBA" id="ARBA00008072"/>
    </source>
</evidence>
<evidence type="ECO:0000256" key="11">
    <source>
        <dbReference type="RuleBase" id="RU361277"/>
    </source>
</evidence>
<evidence type="ECO:0000256" key="6">
    <source>
        <dbReference type="ARBA" id="ARBA00023002"/>
    </source>
</evidence>
<dbReference type="Gene3D" id="3.40.50.720">
    <property type="entry name" value="NAD(P)-binding Rossmann-like Domain"/>
    <property type="match status" value="1"/>
</dbReference>
<comment type="cofactor">
    <cofactor evidence="1 11">
        <name>Zn(2+)</name>
        <dbReference type="ChEBI" id="CHEBI:29105"/>
    </cofactor>
</comment>
<dbReference type="RefSeq" id="XP_003196947.1">
    <property type="nucleotide sequence ID" value="XM_003196899.1"/>
</dbReference>
<accession>E6REG7</accession>
<dbReference type="GO" id="GO:0003939">
    <property type="term" value="F:L-iditol 2-dehydrogenase (NAD+) activity"/>
    <property type="evidence" value="ECO:0007669"/>
    <property type="project" value="TreeGrafter"/>
</dbReference>
<dbReference type="PROSITE" id="PS00059">
    <property type="entry name" value="ADH_ZINC"/>
    <property type="match status" value="1"/>
</dbReference>
<dbReference type="InterPro" id="IPR013154">
    <property type="entry name" value="ADH-like_N"/>
</dbReference>